<proteinExistence type="predicted"/>
<sequence length="95" mass="10292">MDLKKTFDNICSMHGSIGAIMVRENGDVVRGSGSLREDQEGQMLAIIMRDAARLVSLVDPKTTTITRVTISRQSGVSIVATPHQGHIFGVKLGNR</sequence>
<reference evidence="1" key="1">
    <citation type="submission" date="2022-07" db="EMBL/GenBank/DDBJ databases">
        <title>Phylogenomic reconstructions and comparative analyses of Kickxellomycotina fungi.</title>
        <authorList>
            <person name="Reynolds N.K."/>
            <person name="Stajich J.E."/>
            <person name="Barry K."/>
            <person name="Grigoriev I.V."/>
            <person name="Crous P."/>
            <person name="Smith M.E."/>
        </authorList>
    </citation>
    <scope>NUCLEOTIDE SEQUENCE</scope>
    <source>
        <strain evidence="1">IMI 214461</strain>
    </source>
</reference>
<evidence type="ECO:0000313" key="2">
    <source>
        <dbReference type="Proteomes" id="UP001150907"/>
    </source>
</evidence>
<dbReference type="AlphaFoldDB" id="A0A9W8BGL7"/>
<dbReference type="Proteomes" id="UP001150907">
    <property type="component" value="Unassembled WGS sequence"/>
</dbReference>
<dbReference type="EMBL" id="JANBQF010000423">
    <property type="protein sequence ID" value="KAJ2001305.1"/>
    <property type="molecule type" value="Genomic_DNA"/>
</dbReference>
<comment type="caution">
    <text evidence="1">The sequence shown here is derived from an EMBL/GenBank/DDBJ whole genome shotgun (WGS) entry which is preliminary data.</text>
</comment>
<dbReference type="OrthoDB" id="5572296at2759"/>
<protein>
    <submittedName>
        <fullName evidence="1">Uncharacterized protein</fullName>
    </submittedName>
</protein>
<keyword evidence="2" id="KW-1185">Reference proteome</keyword>
<evidence type="ECO:0000313" key="1">
    <source>
        <dbReference type="EMBL" id="KAJ2001305.1"/>
    </source>
</evidence>
<accession>A0A9W8BGL7</accession>
<name>A0A9W8BGL7_9FUNG</name>
<organism evidence="1 2">
    <name type="scientific">Coemansia thaxteri</name>
    <dbReference type="NCBI Taxonomy" id="2663907"/>
    <lineage>
        <taxon>Eukaryota</taxon>
        <taxon>Fungi</taxon>
        <taxon>Fungi incertae sedis</taxon>
        <taxon>Zoopagomycota</taxon>
        <taxon>Kickxellomycotina</taxon>
        <taxon>Kickxellomycetes</taxon>
        <taxon>Kickxellales</taxon>
        <taxon>Kickxellaceae</taxon>
        <taxon>Coemansia</taxon>
    </lineage>
</organism>
<gene>
    <name evidence="1" type="ORF">H4R26_004202</name>
</gene>